<organism evidence="2 3">
    <name type="scientific">Haloplanus aerogenes</name>
    <dbReference type="NCBI Taxonomy" id="660522"/>
    <lineage>
        <taxon>Archaea</taxon>
        <taxon>Methanobacteriati</taxon>
        <taxon>Methanobacteriota</taxon>
        <taxon>Stenosarchaea group</taxon>
        <taxon>Halobacteria</taxon>
        <taxon>Halobacteriales</taxon>
        <taxon>Haloferacaceae</taxon>
        <taxon>Haloplanus</taxon>
    </lineage>
</organism>
<evidence type="ECO:0000313" key="3">
    <source>
        <dbReference type="Proteomes" id="UP000277326"/>
    </source>
</evidence>
<reference evidence="2" key="3">
    <citation type="submission" date="2018-10" db="EMBL/GenBank/DDBJ databases">
        <authorList>
            <person name="Whitman W."/>
            <person name="Huntemann M."/>
            <person name="Clum A."/>
            <person name="Pillay M."/>
            <person name="Palaniappan K."/>
            <person name="Varghese N."/>
            <person name="Mikhailova N."/>
            <person name="Stamatis D."/>
            <person name="Reddy T."/>
            <person name="Daum C."/>
            <person name="Shapiro N."/>
            <person name="Ivanova N."/>
            <person name="Kyrpides N."/>
            <person name="Woyke T."/>
        </authorList>
    </citation>
    <scope>NUCLEOTIDE SEQUENCE</scope>
    <source>
        <strain evidence="2">CGMCC 1.10124</strain>
    </source>
</reference>
<evidence type="ECO:0000313" key="1">
    <source>
        <dbReference type="EMBL" id="AZH25666.1"/>
    </source>
</evidence>
<gene>
    <name evidence="2" type="ORF">ATH50_0484</name>
    <name evidence="1" type="ORF">DU502_09870</name>
</gene>
<dbReference type="Proteomes" id="UP000277326">
    <property type="component" value="Unassembled WGS sequence"/>
</dbReference>
<keyword evidence="4" id="KW-1185">Reference proteome</keyword>
<dbReference type="GeneID" id="38471594"/>
<name>A0A3M0DU08_9EURY</name>
<reference evidence="1 4" key="2">
    <citation type="submission" date="2018-07" db="EMBL/GenBank/DDBJ databases">
        <title>Genome sequences of Haloplanus aerogenes JCM 16430T.</title>
        <authorList>
            <person name="Kim Y.B."/>
            <person name="Roh S.W."/>
        </authorList>
    </citation>
    <scope>NUCLEOTIDE SEQUENCE [LARGE SCALE GENOMIC DNA]</scope>
    <source>
        <strain evidence="1 4">JCM 16430</strain>
    </source>
</reference>
<dbReference type="EMBL" id="CP034145">
    <property type="protein sequence ID" value="AZH25666.1"/>
    <property type="molecule type" value="Genomic_DNA"/>
</dbReference>
<dbReference type="EMBL" id="REFS01000001">
    <property type="protein sequence ID" value="RMB25395.1"/>
    <property type="molecule type" value="Genomic_DNA"/>
</dbReference>
<accession>A0A3M0DU08</accession>
<proteinExistence type="predicted"/>
<evidence type="ECO:0000313" key="2">
    <source>
        <dbReference type="EMBL" id="RMB25395.1"/>
    </source>
</evidence>
<dbReference type="OrthoDB" id="297128at2157"/>
<evidence type="ECO:0000313" key="4">
    <source>
        <dbReference type="Proteomes" id="UP000282007"/>
    </source>
</evidence>
<dbReference type="RefSeq" id="WP_121919201.1">
    <property type="nucleotide sequence ID" value="NZ_CP034145.1"/>
</dbReference>
<dbReference type="Proteomes" id="UP000282007">
    <property type="component" value="Chromosome"/>
</dbReference>
<protein>
    <submittedName>
        <fullName evidence="1">Alkaline phosphatase</fullName>
    </submittedName>
</protein>
<reference evidence="2 3" key="1">
    <citation type="journal article" date="2015" name="Stand. Genomic Sci.">
        <title>Genomic Encyclopedia of Bacterial and Archaeal Type Strains, Phase III: the genomes of soil and plant-associated and newly described type strains.</title>
        <authorList>
            <person name="Whitman W.B."/>
            <person name="Woyke T."/>
            <person name="Klenk H.P."/>
            <person name="Zhou Y."/>
            <person name="Lilburn T.G."/>
            <person name="Beck B.J."/>
            <person name="De Vos P."/>
            <person name="Vandamme P."/>
            <person name="Eisen J.A."/>
            <person name="Garrity G."/>
            <person name="Hugenholtz P."/>
            <person name="Kyrpides N.C."/>
        </authorList>
    </citation>
    <scope>NUCLEOTIDE SEQUENCE [LARGE SCALE GENOMIC DNA]</scope>
    <source>
        <strain evidence="2 3">CGMCC 1.10124</strain>
    </source>
</reference>
<dbReference type="KEGG" id="haer:DU502_09870"/>
<dbReference type="Pfam" id="PF08665">
    <property type="entry name" value="PglZ"/>
    <property type="match status" value="1"/>
</dbReference>
<sequence length="299" mass="34234">MTLTSEWPKSLVEADDPVDVVWDALWDIWWPPSEGPSDHYDHDREWASVELERTLVDIYWEFYSEVLPWRCVNEASIEIPDDGAFLVMDAMSVREASLFAAALESDGYDVKVSYSYATVPSETTPYKKRVGYADMDREYPSATVRDLDPSLSGDERLVWSRYPDALLENIQEGKTELSSVEDAYDDSLRVFRSILDQLDTDRIIVGADHGYVREESGYSFAISEHEKNRLRDTFGGQRFVGVDQADADDLVEDRLAVEADGYYMPVGRYTWPVRGKYSVYQHGGLSLMECLTPRLEVQR</sequence>
<dbReference type="AlphaFoldDB" id="A0A3M0DU08"/>